<accession>A0AAF0ZUC4</accession>
<organism evidence="1 2">
    <name type="scientific">Solanum verrucosum</name>
    <dbReference type="NCBI Taxonomy" id="315347"/>
    <lineage>
        <taxon>Eukaryota</taxon>
        <taxon>Viridiplantae</taxon>
        <taxon>Streptophyta</taxon>
        <taxon>Embryophyta</taxon>
        <taxon>Tracheophyta</taxon>
        <taxon>Spermatophyta</taxon>
        <taxon>Magnoliopsida</taxon>
        <taxon>eudicotyledons</taxon>
        <taxon>Gunneridae</taxon>
        <taxon>Pentapetalae</taxon>
        <taxon>asterids</taxon>
        <taxon>lamiids</taxon>
        <taxon>Solanales</taxon>
        <taxon>Solanaceae</taxon>
        <taxon>Solanoideae</taxon>
        <taxon>Solaneae</taxon>
        <taxon>Solanum</taxon>
    </lineage>
</organism>
<proteinExistence type="predicted"/>
<keyword evidence="2" id="KW-1185">Reference proteome</keyword>
<evidence type="ECO:0000313" key="2">
    <source>
        <dbReference type="Proteomes" id="UP001234989"/>
    </source>
</evidence>
<protein>
    <submittedName>
        <fullName evidence="1">Uncharacterized protein</fullName>
    </submittedName>
</protein>
<dbReference type="EMBL" id="CP133621">
    <property type="protein sequence ID" value="WMV50088.1"/>
    <property type="molecule type" value="Genomic_DNA"/>
</dbReference>
<gene>
    <name evidence="1" type="ORF">MTR67_043473</name>
</gene>
<evidence type="ECO:0000313" key="1">
    <source>
        <dbReference type="EMBL" id="WMV50088.1"/>
    </source>
</evidence>
<reference evidence="1" key="1">
    <citation type="submission" date="2023-08" db="EMBL/GenBank/DDBJ databases">
        <title>A de novo genome assembly of Solanum verrucosum Schlechtendal, a Mexican diploid species geographically isolated from the other diploid A-genome species in potato relatives.</title>
        <authorList>
            <person name="Hosaka K."/>
        </authorList>
    </citation>
    <scope>NUCLEOTIDE SEQUENCE</scope>
    <source>
        <tissue evidence="1">Young leaves</tissue>
    </source>
</reference>
<name>A0AAF0ZUC4_SOLVR</name>
<dbReference type="Proteomes" id="UP001234989">
    <property type="component" value="Chromosome 10"/>
</dbReference>
<dbReference type="AlphaFoldDB" id="A0AAF0ZUC4"/>
<sequence>MAAISPPSTTIKYIDAIIADIYWGRDQDKRKYHWASLDTMSLPYTEGGVGIRRLSDICTSIQHKQWWNSRSKVTLWSQFLKSKYCQRAHPVSKEVDTGQSLM</sequence>